<dbReference type="InterPro" id="IPR052358">
    <property type="entry name" value="Aro_Compnd_Degr_Hydrolases"/>
</dbReference>
<name>A0ABS0P7L2_9BRAD</name>
<dbReference type="InterPro" id="IPR032466">
    <property type="entry name" value="Metal_Hydrolase"/>
</dbReference>
<dbReference type="Pfam" id="PF04909">
    <property type="entry name" value="Amidohydro_2"/>
    <property type="match status" value="1"/>
</dbReference>
<evidence type="ECO:0000259" key="1">
    <source>
        <dbReference type="Pfam" id="PF04909"/>
    </source>
</evidence>
<dbReference type="Gene3D" id="3.20.20.140">
    <property type="entry name" value="Metal-dependent hydrolases"/>
    <property type="match status" value="1"/>
</dbReference>
<feature type="domain" description="Amidohydrolase-related" evidence="1">
    <location>
        <begin position="42"/>
        <end position="301"/>
    </location>
</feature>
<gene>
    <name evidence="2" type="ORF">H1B27_23835</name>
</gene>
<evidence type="ECO:0000313" key="2">
    <source>
        <dbReference type="EMBL" id="MBH5389293.1"/>
    </source>
</evidence>
<reference evidence="2 3" key="1">
    <citation type="submission" date="2020-07" db="EMBL/GenBank/DDBJ databases">
        <title>Bradyrhizobium diversity isolated from nodules of indigenous legumes of Western Australia.</title>
        <authorList>
            <person name="Klepa M.S."/>
        </authorList>
    </citation>
    <scope>NUCLEOTIDE SEQUENCE [LARGE SCALE GENOMIC DNA]</scope>
    <source>
        <strain evidence="2 3">CNPSo 4019</strain>
    </source>
</reference>
<dbReference type="SUPFAM" id="SSF51556">
    <property type="entry name" value="Metallo-dependent hydrolases"/>
    <property type="match status" value="1"/>
</dbReference>
<sequence length="302" mass="32679">MDSKRHDIRLARPHATPFGAGLGALVTMAAATAKSEAALPTIDTHAHVFHRGLQLAPGRRYAPDYDAPLALYLEQLDRNGMSNGVLVQPSFLGSDNSYLVACLKQAGGRLRGIAVVDPAATTDELRALDRAGVVGIRLNLVGQPLPDLAASEWKALLANLKAMGWQVEIQRNAADLAALAPQLLDPSVAVVLDHYALPDPKLGVADPGFQSMLKLGATRNVWVKISAPYRNGAAGEEFAKAAYPLLREAYGLDRLLWGSDWPHTQFEATQTYAKNREFLDALIADKSERAQVLASPLQLFRF</sequence>
<organism evidence="2 3">
    <name type="scientific">Bradyrhizobium diversitatis</name>
    <dbReference type="NCBI Taxonomy" id="2755406"/>
    <lineage>
        <taxon>Bacteria</taxon>
        <taxon>Pseudomonadati</taxon>
        <taxon>Pseudomonadota</taxon>
        <taxon>Alphaproteobacteria</taxon>
        <taxon>Hyphomicrobiales</taxon>
        <taxon>Nitrobacteraceae</taxon>
        <taxon>Bradyrhizobium</taxon>
    </lineage>
</organism>
<evidence type="ECO:0000313" key="3">
    <source>
        <dbReference type="Proteomes" id="UP001194539"/>
    </source>
</evidence>
<comment type="caution">
    <text evidence="2">The sequence shown here is derived from an EMBL/GenBank/DDBJ whole genome shotgun (WGS) entry which is preliminary data.</text>
</comment>
<proteinExistence type="predicted"/>
<dbReference type="Proteomes" id="UP001194539">
    <property type="component" value="Unassembled WGS sequence"/>
</dbReference>
<protein>
    <submittedName>
        <fullName evidence="2">Amidohydrolase family protein</fullName>
    </submittedName>
</protein>
<keyword evidence="3" id="KW-1185">Reference proteome</keyword>
<dbReference type="PANTHER" id="PTHR35563">
    <property type="entry name" value="BARREL METAL-DEPENDENT HYDROLASE, PUTATIVE (AFU_ORTHOLOGUE AFUA_1G16240)-RELATED"/>
    <property type="match status" value="1"/>
</dbReference>
<dbReference type="EMBL" id="JACEGD010000021">
    <property type="protein sequence ID" value="MBH5389293.1"/>
    <property type="molecule type" value="Genomic_DNA"/>
</dbReference>
<accession>A0ABS0P7L2</accession>
<dbReference type="PANTHER" id="PTHR35563:SF2">
    <property type="entry name" value="BARREL METAL-DEPENDENT HYDROLASE, PUTATIVE (AFU_ORTHOLOGUE AFUA_1G16240)-RELATED"/>
    <property type="match status" value="1"/>
</dbReference>
<dbReference type="InterPro" id="IPR006680">
    <property type="entry name" value="Amidohydro-rel"/>
</dbReference>